<dbReference type="eggNOG" id="COG5285">
    <property type="taxonomic scope" value="Bacteria"/>
</dbReference>
<reference evidence="2" key="1">
    <citation type="journal article" date="2014" name="Sci. Data">
        <title>Genomes of diverse isolates of the marine cyanobacterium Prochlorococcus.</title>
        <authorList>
            <person name="Biller S."/>
            <person name="Berube P."/>
            <person name="Thompson J."/>
            <person name="Kelly L."/>
            <person name="Roggensack S."/>
            <person name="Awad L."/>
            <person name="Roache-Johnson K."/>
            <person name="Ding H."/>
            <person name="Giovannoni S.J."/>
            <person name="Moore L.R."/>
            <person name="Chisholm S.W."/>
        </authorList>
    </citation>
    <scope>NUCLEOTIDE SEQUENCE [LARGE SCALE GENOMIC DNA]</scope>
    <source>
        <strain evidence="2">MIT 9314</strain>
    </source>
</reference>
<dbReference type="SUPFAM" id="SSF51197">
    <property type="entry name" value="Clavaminate synthase-like"/>
    <property type="match status" value="1"/>
</dbReference>
<name>A0A0A2AIA8_PROMR</name>
<comment type="caution">
    <text evidence="1">The sequence shown here is derived from an EMBL/GenBank/DDBJ whole genome shotgun (WGS) entry which is preliminary data.</text>
</comment>
<protein>
    <submittedName>
        <fullName evidence="1">Putative mmcH protein</fullName>
    </submittedName>
</protein>
<evidence type="ECO:0000313" key="1">
    <source>
        <dbReference type="EMBL" id="KGG00265.1"/>
    </source>
</evidence>
<dbReference type="RefSeq" id="WP_032516428.1">
    <property type="nucleotide sequence ID" value="NZ_JNAO01000013.1"/>
</dbReference>
<evidence type="ECO:0000313" key="2">
    <source>
        <dbReference type="Proteomes" id="UP000030533"/>
    </source>
</evidence>
<accession>A0A0A2AIA8</accession>
<dbReference type="STRING" id="167548.EU98_1797"/>
<organism evidence="1 2">
    <name type="scientific">Prochlorococcus marinus str. MIT 9314</name>
    <dbReference type="NCBI Taxonomy" id="167548"/>
    <lineage>
        <taxon>Bacteria</taxon>
        <taxon>Bacillati</taxon>
        <taxon>Cyanobacteriota</taxon>
        <taxon>Cyanophyceae</taxon>
        <taxon>Synechococcales</taxon>
        <taxon>Prochlorococcaceae</taxon>
        <taxon>Prochlorococcus</taxon>
    </lineage>
</organism>
<dbReference type="EMBL" id="JNAO01000013">
    <property type="protein sequence ID" value="KGG00265.1"/>
    <property type="molecule type" value="Genomic_DNA"/>
</dbReference>
<dbReference type="Gene3D" id="2.60.120.620">
    <property type="entry name" value="q2cbj1_9rhob like domain"/>
    <property type="match status" value="1"/>
</dbReference>
<dbReference type="AlphaFoldDB" id="A0A0A2AIA8"/>
<dbReference type="Proteomes" id="UP000030533">
    <property type="component" value="Unassembled WGS sequence"/>
</dbReference>
<sequence>MSIFQEYVGINKGKDSDNLRHNDLTNGCGYYIIDNFIPIKELKKIFNDLLFIDTNQFSNKENNINSSEYGQIRSPFLSSESIRNLLCSEMILRLVNDHLVGNGICHLFNGQIVRRGSDHNQSLWHRDFNKVHISNPIMSFNTLFMLGEYLDINDFSTLQKKHSFELIPFSQLSYGPPTKSLLKEKKIISVFPGSILVFNSQLWHRVKSNSNEQLFLNIMFTEPFIKQQINLLGSTKEWIDKYSNSESDLARLLGWWARPPADLNEFRNPPDHVRTYRSGQG</sequence>
<gene>
    <name evidence="1" type="ORF">EU98_1797</name>
</gene>
<proteinExistence type="predicted"/>